<dbReference type="AlphaFoldDB" id="A0A8J4PS71"/>
<sequence>METSVSSPSADGATIAPTTSTSATQPQKPQPQNNRWTTTIYSTSSAPDSPSSPRSDNESSNSSSNSNNTAGSSSPPPTNNNNKTIFKQQQQQPIFAGLSSSTGSVKKKNLSSHRYRKSSLSNEQKKSERRGNILREILTTEQAYISFLQVLVDVYLVKIREKEIISNNDIELIFSNIESIKSANDEILAKFKEKIENRPNFPQGVEIADIFIENGPFLKIYSIFVNNYYNKAIQIIKNQTLSNKKFKSYLTECKNIPFSKKLDLNDLLIMPIQRTPRYILLIEELIQFTPETEEIELKKLHEARSIMKDVASFINQSTNNSTLEEIARIQQQLGSKTGNLMQVHRKLIKSGDSVRLVFNSESAIEKRKVNIYLFNDLIIYAINNKFWRKLSLEEVWVRTKTISPEESSRSSHKEYEIFEVYSKSLSCVFLNSSNSNSNSSNSIYWPDLIQKTIDSWVESDKELQQKRNDILKEQQSLNSTFEERQFFFESLSNNNSNAIVDKSKFQVIEEGIVEDRKQKIQNLLVNGFKFGGGAVDNSDNGSGGNSFQNNPIREDGSESGGSETEFYNNSPSNSNNHQSQTSSRNSMNKNNNGKGTFSKRRFQTYRSNSSMSFFNGTSSKLSHIVLTRKDVVLEGYLTKIGEIVKNWKRRWFVMENGYLFYLKTSNSTNVLGRIPLIGSKIDAVSYETKTFSIETKFRTYLFIVDTEKEMKQWLDAINKFHMERESYLESFKQQQQQQQQQQTKSTAINHRLSWLSASRPTLENTQHLKSNTIASFRLSSSLNLKDLSLLDKSEEEEEEEEYDYFEDDSSGSSEEDFPY</sequence>
<dbReference type="InterPro" id="IPR000219">
    <property type="entry name" value="DH_dom"/>
</dbReference>
<dbReference type="InterPro" id="IPR051092">
    <property type="entry name" value="FYVE_RhoGEF_PH"/>
</dbReference>
<keyword evidence="5" id="KW-1185">Reference proteome</keyword>
<gene>
    <name evidence="4" type="ORF">CYY_006418</name>
</gene>
<dbReference type="InterPro" id="IPR001849">
    <property type="entry name" value="PH_domain"/>
</dbReference>
<feature type="region of interest" description="Disordered" evidence="1">
    <location>
        <begin position="790"/>
        <end position="819"/>
    </location>
</feature>
<dbReference type="InterPro" id="IPR011993">
    <property type="entry name" value="PH-like_dom_sf"/>
</dbReference>
<dbReference type="InterPro" id="IPR035899">
    <property type="entry name" value="DBL_dom_sf"/>
</dbReference>
<evidence type="ECO:0000259" key="2">
    <source>
        <dbReference type="PROSITE" id="PS50003"/>
    </source>
</evidence>
<dbReference type="GO" id="GO:0005085">
    <property type="term" value="F:guanyl-nucleotide exchange factor activity"/>
    <property type="evidence" value="ECO:0007669"/>
    <property type="project" value="InterPro"/>
</dbReference>
<feature type="compositionally biased region" description="Low complexity" evidence="1">
    <location>
        <begin position="16"/>
        <end position="32"/>
    </location>
</feature>
<evidence type="ECO:0000259" key="3">
    <source>
        <dbReference type="PROSITE" id="PS50010"/>
    </source>
</evidence>
<feature type="compositionally biased region" description="Acidic residues" evidence="1">
    <location>
        <begin position="793"/>
        <end position="819"/>
    </location>
</feature>
<dbReference type="Pfam" id="PF00169">
    <property type="entry name" value="PH"/>
    <property type="match status" value="1"/>
</dbReference>
<dbReference type="PANTHER" id="PTHR12673">
    <property type="entry name" value="FACIOGENITAL DYSPLASIA PROTEIN"/>
    <property type="match status" value="1"/>
</dbReference>
<dbReference type="PROSITE" id="PS50003">
    <property type="entry name" value="PH_DOMAIN"/>
    <property type="match status" value="1"/>
</dbReference>
<dbReference type="EMBL" id="AJWJ01000295">
    <property type="protein sequence ID" value="KAF2072264.1"/>
    <property type="molecule type" value="Genomic_DNA"/>
</dbReference>
<dbReference type="Gene3D" id="2.30.29.30">
    <property type="entry name" value="Pleckstrin-homology domain (PH domain)/Phosphotyrosine-binding domain (PTB)"/>
    <property type="match status" value="2"/>
</dbReference>
<feature type="compositionally biased region" description="Polar residues" evidence="1">
    <location>
        <begin position="537"/>
        <end position="551"/>
    </location>
</feature>
<evidence type="ECO:0008006" key="6">
    <source>
        <dbReference type="Google" id="ProtNLM"/>
    </source>
</evidence>
<proteinExistence type="predicted"/>
<feature type="region of interest" description="Disordered" evidence="1">
    <location>
        <begin position="96"/>
        <end position="129"/>
    </location>
</feature>
<dbReference type="OrthoDB" id="10261837at2759"/>
<name>A0A8J4PS71_9MYCE</name>
<dbReference type="FunFam" id="2.30.29.30:FF:000286">
    <property type="entry name" value="PH-protein kinase domain containing protein"/>
    <property type="match status" value="1"/>
</dbReference>
<dbReference type="Proteomes" id="UP000695562">
    <property type="component" value="Unassembled WGS sequence"/>
</dbReference>
<dbReference type="SUPFAM" id="SSF48065">
    <property type="entry name" value="DBL homology domain (DH-domain)"/>
    <property type="match status" value="1"/>
</dbReference>
<feature type="compositionally biased region" description="Low complexity" evidence="1">
    <location>
        <begin position="560"/>
        <end position="586"/>
    </location>
</feature>
<dbReference type="PROSITE" id="PS50010">
    <property type="entry name" value="DH_2"/>
    <property type="match status" value="1"/>
</dbReference>
<dbReference type="PANTHER" id="PTHR12673:SF150">
    <property type="entry name" value="PLECKSTRIN DOMAIN-CONTAINING PROTEIN"/>
    <property type="match status" value="1"/>
</dbReference>
<protein>
    <recommendedName>
        <fullName evidence="6">Pleckstrin domain-containing protein</fullName>
    </recommendedName>
</protein>
<dbReference type="GO" id="GO:0005737">
    <property type="term" value="C:cytoplasm"/>
    <property type="evidence" value="ECO:0007669"/>
    <property type="project" value="TreeGrafter"/>
</dbReference>
<dbReference type="Gene3D" id="1.20.900.10">
    <property type="entry name" value="Dbl homology (DH) domain"/>
    <property type="match status" value="1"/>
</dbReference>
<dbReference type="SUPFAM" id="SSF50729">
    <property type="entry name" value="PH domain-like"/>
    <property type="match status" value="1"/>
</dbReference>
<organism evidence="4 5">
    <name type="scientific">Polysphondylium violaceum</name>
    <dbReference type="NCBI Taxonomy" id="133409"/>
    <lineage>
        <taxon>Eukaryota</taxon>
        <taxon>Amoebozoa</taxon>
        <taxon>Evosea</taxon>
        <taxon>Eumycetozoa</taxon>
        <taxon>Dictyostelia</taxon>
        <taxon>Dictyosteliales</taxon>
        <taxon>Dictyosteliaceae</taxon>
        <taxon>Polysphondylium</taxon>
    </lineage>
</organism>
<comment type="caution">
    <text evidence="4">The sequence shown here is derived from an EMBL/GenBank/DDBJ whole genome shotgun (WGS) entry which is preliminary data.</text>
</comment>
<dbReference type="SMART" id="SM00325">
    <property type="entry name" value="RhoGEF"/>
    <property type="match status" value="1"/>
</dbReference>
<dbReference type="SMART" id="SM00233">
    <property type="entry name" value="PH"/>
    <property type="match status" value="1"/>
</dbReference>
<feature type="region of interest" description="Disordered" evidence="1">
    <location>
        <begin position="1"/>
        <end position="83"/>
    </location>
</feature>
<reference evidence="4" key="1">
    <citation type="submission" date="2020-01" db="EMBL/GenBank/DDBJ databases">
        <title>Development of genomics and gene disruption for Polysphondylium violaceum indicates a role for the polyketide synthase stlB in stalk morphogenesis.</title>
        <authorList>
            <person name="Narita B."/>
            <person name="Kawabe Y."/>
            <person name="Kin K."/>
            <person name="Saito T."/>
            <person name="Gibbs R."/>
            <person name="Kuspa A."/>
            <person name="Muzny D."/>
            <person name="Queller D."/>
            <person name="Richards S."/>
            <person name="Strassman J."/>
            <person name="Sucgang R."/>
            <person name="Worley K."/>
            <person name="Schaap P."/>
        </authorList>
    </citation>
    <scope>NUCLEOTIDE SEQUENCE</scope>
    <source>
        <strain evidence="4">QSvi11</strain>
    </source>
</reference>
<evidence type="ECO:0000256" key="1">
    <source>
        <dbReference type="SAM" id="MobiDB-lite"/>
    </source>
</evidence>
<feature type="compositionally biased region" description="Low complexity" evidence="1">
    <location>
        <begin position="42"/>
        <end position="73"/>
    </location>
</feature>
<feature type="compositionally biased region" description="Basic residues" evidence="1">
    <location>
        <begin position="105"/>
        <end position="117"/>
    </location>
</feature>
<dbReference type="CDD" id="cd00160">
    <property type="entry name" value="RhoGEF"/>
    <property type="match status" value="1"/>
</dbReference>
<evidence type="ECO:0000313" key="5">
    <source>
        <dbReference type="Proteomes" id="UP000695562"/>
    </source>
</evidence>
<feature type="region of interest" description="Disordered" evidence="1">
    <location>
        <begin position="536"/>
        <end position="600"/>
    </location>
</feature>
<feature type="domain" description="DH" evidence="3">
    <location>
        <begin position="129"/>
        <end position="317"/>
    </location>
</feature>
<accession>A0A8J4PS71</accession>
<dbReference type="GO" id="GO:0005547">
    <property type="term" value="F:phosphatidylinositol-3,4,5-trisphosphate binding"/>
    <property type="evidence" value="ECO:0007669"/>
    <property type="project" value="UniProtKB-ARBA"/>
</dbReference>
<evidence type="ECO:0000313" key="4">
    <source>
        <dbReference type="EMBL" id="KAF2072264.1"/>
    </source>
</evidence>
<dbReference type="Pfam" id="PF00621">
    <property type="entry name" value="RhoGEF"/>
    <property type="match status" value="1"/>
</dbReference>
<feature type="domain" description="PH" evidence="2">
    <location>
        <begin position="630"/>
        <end position="722"/>
    </location>
</feature>